<dbReference type="InterPro" id="IPR014729">
    <property type="entry name" value="Rossmann-like_a/b/a_fold"/>
</dbReference>
<dbReference type="Pfam" id="PF00582">
    <property type="entry name" value="Usp"/>
    <property type="match status" value="1"/>
</dbReference>
<dbReference type="Proteomes" id="UP001164305">
    <property type="component" value="Chromosome"/>
</dbReference>
<evidence type="ECO:0000313" key="4">
    <source>
        <dbReference type="Proteomes" id="UP001164305"/>
    </source>
</evidence>
<evidence type="ECO:0000256" key="1">
    <source>
        <dbReference type="ARBA" id="ARBA00008791"/>
    </source>
</evidence>
<keyword evidence="4" id="KW-1185">Reference proteome</keyword>
<evidence type="ECO:0000259" key="2">
    <source>
        <dbReference type="Pfam" id="PF00582"/>
    </source>
</evidence>
<gene>
    <name evidence="3" type="ORF">BRM3_12900</name>
</gene>
<dbReference type="Gene3D" id="3.40.50.620">
    <property type="entry name" value="HUPs"/>
    <property type="match status" value="1"/>
</dbReference>
<dbReference type="SUPFAM" id="SSF52402">
    <property type="entry name" value="Adenine nucleotide alpha hydrolases-like"/>
    <property type="match status" value="1"/>
</dbReference>
<evidence type="ECO:0000313" key="3">
    <source>
        <dbReference type="EMBL" id="UYG16492.1"/>
    </source>
</evidence>
<dbReference type="EMBL" id="CP107020">
    <property type="protein sequence ID" value="UYG16492.1"/>
    <property type="molecule type" value="Genomic_DNA"/>
</dbReference>
<dbReference type="PRINTS" id="PR01438">
    <property type="entry name" value="UNVRSLSTRESS"/>
</dbReference>
<name>A0ABY6FZW6_9MICO</name>
<dbReference type="InterPro" id="IPR006015">
    <property type="entry name" value="Universal_stress_UspA"/>
</dbReference>
<feature type="domain" description="UspA" evidence="2">
    <location>
        <begin position="2"/>
        <end position="129"/>
    </location>
</feature>
<dbReference type="InterPro" id="IPR006016">
    <property type="entry name" value="UspA"/>
</dbReference>
<sequence length="134" mass="13807">MSVVVAYSPSEQGRHALRAAVRESRARDLPLVVASHSYIDSEGTRTGAGEDAVRRELGGLEGADAPSTLRIRCSADEGVDEFLLGVAEAEAADLLVIGLRAKSRTGKLNLGTAARRVVLGAPCPVLAVKGSAGA</sequence>
<comment type="similarity">
    <text evidence="1">Belongs to the universal stress protein A family.</text>
</comment>
<accession>A0ABY6FZW6</accession>
<proteinExistence type="inferred from homology"/>
<dbReference type="RefSeq" id="WP_263593705.1">
    <property type="nucleotide sequence ID" value="NZ_CP107020.1"/>
</dbReference>
<dbReference type="CDD" id="cd00293">
    <property type="entry name" value="USP-like"/>
    <property type="match status" value="1"/>
</dbReference>
<protein>
    <submittedName>
        <fullName evidence="3">Universal stress protein</fullName>
    </submittedName>
</protein>
<organism evidence="3 4">
    <name type="scientific">Brachybacterium huguangmaarense</name>
    <dbReference type="NCBI Taxonomy" id="1652028"/>
    <lineage>
        <taxon>Bacteria</taxon>
        <taxon>Bacillati</taxon>
        <taxon>Actinomycetota</taxon>
        <taxon>Actinomycetes</taxon>
        <taxon>Micrococcales</taxon>
        <taxon>Dermabacteraceae</taxon>
        <taxon>Brachybacterium</taxon>
    </lineage>
</organism>
<reference evidence="3" key="1">
    <citation type="submission" date="2022-10" db="EMBL/GenBank/DDBJ databases">
        <title>Whole-Genome Sequencing of Brachybacterium huguangmaarense BRM-3, Isolated from Betula schmidtii.</title>
        <authorList>
            <person name="Haam D."/>
        </authorList>
    </citation>
    <scope>NUCLEOTIDE SEQUENCE</scope>
    <source>
        <strain evidence="3">BRM-3</strain>
    </source>
</reference>